<feature type="compositionally biased region" description="Polar residues" evidence="1">
    <location>
        <begin position="182"/>
        <end position="192"/>
    </location>
</feature>
<evidence type="ECO:0008006" key="4">
    <source>
        <dbReference type="Google" id="ProtNLM"/>
    </source>
</evidence>
<proteinExistence type="predicted"/>
<gene>
    <name evidence="2" type="ORF">NB063_11560</name>
</gene>
<name>A0ABT0U2W1_9BACT</name>
<dbReference type="RefSeq" id="WP_250928879.1">
    <property type="nucleotide sequence ID" value="NZ_JAMQBK010000029.1"/>
</dbReference>
<keyword evidence="3" id="KW-1185">Reference proteome</keyword>
<accession>A0ABT0U2W1</accession>
<feature type="region of interest" description="Disordered" evidence="1">
    <location>
        <begin position="225"/>
        <end position="248"/>
    </location>
</feature>
<evidence type="ECO:0000313" key="2">
    <source>
        <dbReference type="EMBL" id="MCM2371242.1"/>
    </source>
</evidence>
<feature type="region of interest" description="Disordered" evidence="1">
    <location>
        <begin position="182"/>
        <end position="203"/>
    </location>
</feature>
<sequence length="248" mass="26595">MKCSRPWAVSLLHSALASTVFLGLLAICDVRPSCGQTVQLPAIRQFSYSGGVLVPDQGSAFLGGNRSSAMSSSSRGIPLLPNLPGSNLSSRGSAGGVSASVTIIDLDEMDRQILGYDPHDRKRGRAVTGTNTAGNERSRSDEIAEAKSLVRNARRALTNGQRTTAQYAYELAIEKLDRLVRQNRSQPASSNDGHGIDTGNRNDQPEYLLAYARAEYGKAFATVERPNFATTRPHAFSQGNGSSRKEAP</sequence>
<organism evidence="2 3">
    <name type="scientific">Aporhodopirellula aestuarii</name>
    <dbReference type="NCBI Taxonomy" id="2950107"/>
    <lineage>
        <taxon>Bacteria</taxon>
        <taxon>Pseudomonadati</taxon>
        <taxon>Planctomycetota</taxon>
        <taxon>Planctomycetia</taxon>
        <taxon>Pirellulales</taxon>
        <taxon>Pirellulaceae</taxon>
        <taxon>Aporhodopirellula</taxon>
    </lineage>
</organism>
<reference evidence="2 3" key="1">
    <citation type="journal article" date="2022" name="Syst. Appl. Microbiol.">
        <title>Rhodopirellula aestuarii sp. nov., a novel member of the genus Rhodopirellula isolated from brackish sediments collected in the Tagus River estuary, Portugal.</title>
        <authorList>
            <person name="Vitorino I.R."/>
            <person name="Klimek D."/>
            <person name="Calusinska M."/>
            <person name="Lobo-da-Cunha A."/>
            <person name="Vasconcelos V."/>
            <person name="Lage O.M."/>
        </authorList>
    </citation>
    <scope>NUCLEOTIDE SEQUENCE [LARGE SCALE GENOMIC DNA]</scope>
    <source>
        <strain evidence="2 3">ICT_H3.1</strain>
    </source>
</reference>
<protein>
    <recommendedName>
        <fullName evidence="4">Secreted protein</fullName>
    </recommendedName>
</protein>
<evidence type="ECO:0000256" key="1">
    <source>
        <dbReference type="SAM" id="MobiDB-lite"/>
    </source>
</evidence>
<comment type="caution">
    <text evidence="2">The sequence shown here is derived from an EMBL/GenBank/DDBJ whole genome shotgun (WGS) entry which is preliminary data.</text>
</comment>
<dbReference type="Proteomes" id="UP001202961">
    <property type="component" value="Unassembled WGS sequence"/>
</dbReference>
<dbReference type="EMBL" id="JAMQBK010000029">
    <property type="protein sequence ID" value="MCM2371242.1"/>
    <property type="molecule type" value="Genomic_DNA"/>
</dbReference>
<feature type="region of interest" description="Disordered" evidence="1">
    <location>
        <begin position="119"/>
        <end position="141"/>
    </location>
</feature>
<evidence type="ECO:0000313" key="3">
    <source>
        <dbReference type="Proteomes" id="UP001202961"/>
    </source>
</evidence>